<dbReference type="RefSeq" id="WP_115748714.1">
    <property type="nucleotide sequence ID" value="NZ_PIOD01000005.1"/>
</dbReference>
<reference evidence="4" key="1">
    <citation type="submission" date="2017-11" db="EMBL/GenBank/DDBJ databases">
        <authorList>
            <person name="Zhu W."/>
        </authorList>
    </citation>
    <scope>NUCLEOTIDE SEQUENCE [LARGE SCALE GENOMIC DNA]</scope>
    <source>
        <strain evidence="4">CAU 1051</strain>
    </source>
</reference>
<dbReference type="InterPro" id="IPR036514">
    <property type="entry name" value="SGNH_hydro_sf"/>
</dbReference>
<dbReference type="Pfam" id="PF14607">
    <property type="entry name" value="GxDLY"/>
    <property type="match status" value="1"/>
</dbReference>
<feature type="domain" description="SGNH hydrolase-type esterase N-terminal" evidence="2">
    <location>
        <begin position="27"/>
        <end position="175"/>
    </location>
</feature>
<dbReference type="InterPro" id="IPR051532">
    <property type="entry name" value="Ester_Hydrolysis_Enzymes"/>
</dbReference>
<organism evidence="3 4">
    <name type="scientific">Oceanobacillus chungangensis</name>
    <dbReference type="NCBI Taxonomy" id="1229152"/>
    <lineage>
        <taxon>Bacteria</taxon>
        <taxon>Bacillati</taxon>
        <taxon>Bacillota</taxon>
        <taxon>Bacilli</taxon>
        <taxon>Bacillales</taxon>
        <taxon>Bacillaceae</taxon>
        <taxon>Oceanobacillus</taxon>
    </lineage>
</organism>
<proteinExistence type="predicted"/>
<dbReference type="OrthoDB" id="5624617at2"/>
<dbReference type="PANTHER" id="PTHR30383">
    <property type="entry name" value="THIOESTERASE 1/PROTEASE 1/LYSOPHOSPHOLIPASE L1"/>
    <property type="match status" value="1"/>
</dbReference>
<dbReference type="Gene3D" id="2.60.120.260">
    <property type="entry name" value="Galactose-binding domain-like"/>
    <property type="match status" value="1"/>
</dbReference>
<evidence type="ECO:0008006" key="5">
    <source>
        <dbReference type="Google" id="ProtNLM"/>
    </source>
</evidence>
<dbReference type="InterPro" id="IPR032740">
    <property type="entry name" value="GxDLY"/>
</dbReference>
<evidence type="ECO:0000259" key="2">
    <source>
        <dbReference type="Pfam" id="PF14607"/>
    </source>
</evidence>
<evidence type="ECO:0000313" key="3">
    <source>
        <dbReference type="EMBL" id="RDW20602.1"/>
    </source>
</evidence>
<name>A0A3D8PXU2_9BACI</name>
<dbReference type="EMBL" id="PIOD01000005">
    <property type="protein sequence ID" value="RDW20602.1"/>
    <property type="molecule type" value="Genomic_DNA"/>
</dbReference>
<dbReference type="Gene3D" id="3.40.50.1110">
    <property type="entry name" value="SGNH hydrolase"/>
    <property type="match status" value="1"/>
</dbReference>
<feature type="domain" description="SGNH hydrolase-type esterase" evidence="1">
    <location>
        <begin position="185"/>
        <end position="358"/>
    </location>
</feature>
<dbReference type="AlphaFoldDB" id="A0A3D8PXU2"/>
<sequence>MENPNYNWNNLSMEHVLNIRDEESDPIEWHDPKEYPFQVSGFAWFKQEKLYRRMPSLPKNKLPLCVKELANCTSGGQIRFKTDSVKLVIKARLSGVVDIGHMPAAGQSGFDVYIGEPGQQHFLATAIPPIFEKTYEATLWDFPSSSSQLREVTINLPLYQGIEDLLLGVEPEAIIEAPTPYISDKRVLFYGTSITQGSSASRPGMSYTNILSRRFQLEFINLGFSGSGKGEQEVAMAIRDIENPACLVIDYEANVSPEEYETTLVSFIEIYREYHPLIPIIVMSRIPHAMDIFPDQNLETMRRRNHSKKVVEQFKQDGDARIRFVDGSRLLGMRWHEGTVDGEHPNDYGFMKMANGLEASLWSTLKSVGVM</sequence>
<dbReference type="PANTHER" id="PTHR30383:SF5">
    <property type="entry name" value="SGNH HYDROLASE-TYPE ESTERASE DOMAIN-CONTAINING PROTEIN"/>
    <property type="match status" value="1"/>
</dbReference>
<gene>
    <name evidence="3" type="ORF">CWR45_05035</name>
</gene>
<dbReference type="SUPFAM" id="SSF52266">
    <property type="entry name" value="SGNH hydrolase"/>
    <property type="match status" value="1"/>
</dbReference>
<protein>
    <recommendedName>
        <fullName evidence="5">Hydrolase</fullName>
    </recommendedName>
</protein>
<accession>A0A3D8PXU2</accession>
<comment type="caution">
    <text evidence="3">The sequence shown here is derived from an EMBL/GenBank/DDBJ whole genome shotgun (WGS) entry which is preliminary data.</text>
</comment>
<evidence type="ECO:0000259" key="1">
    <source>
        <dbReference type="Pfam" id="PF14606"/>
    </source>
</evidence>
<dbReference type="GO" id="GO:0004622">
    <property type="term" value="F:phosphatidylcholine lysophospholipase activity"/>
    <property type="evidence" value="ECO:0007669"/>
    <property type="project" value="TreeGrafter"/>
</dbReference>
<dbReference type="InterPro" id="IPR013830">
    <property type="entry name" value="SGNH_hydro"/>
</dbReference>
<dbReference type="Proteomes" id="UP000256520">
    <property type="component" value="Unassembled WGS sequence"/>
</dbReference>
<keyword evidence="4" id="KW-1185">Reference proteome</keyword>
<evidence type="ECO:0000313" key="4">
    <source>
        <dbReference type="Proteomes" id="UP000256520"/>
    </source>
</evidence>
<dbReference type="Pfam" id="PF14606">
    <property type="entry name" value="Lipase_GDSL_3"/>
    <property type="match status" value="1"/>
</dbReference>